<dbReference type="PANTHER" id="PTHR13939:SF0">
    <property type="entry name" value="NMN AMIDOHYDROLASE-LIKE PROTEIN YFAY"/>
    <property type="match status" value="1"/>
</dbReference>
<dbReference type="InterPro" id="IPR001453">
    <property type="entry name" value="MoaB/Mog_dom"/>
</dbReference>
<dbReference type="STRING" id="872965.SE16_04880"/>
<evidence type="ECO:0000313" key="2">
    <source>
        <dbReference type="EMBL" id="GAP61867.1"/>
    </source>
</evidence>
<name>A0A0M9UBK5_9CHLR</name>
<dbReference type="InterPro" id="IPR036425">
    <property type="entry name" value="MoaB/Mog-like_dom_sf"/>
</dbReference>
<dbReference type="RefSeq" id="WP_054491804.1">
    <property type="nucleotide sequence ID" value="NZ_BBZA01000016.1"/>
</dbReference>
<dbReference type="SUPFAM" id="SSF53218">
    <property type="entry name" value="Molybdenum cofactor biosynthesis proteins"/>
    <property type="match status" value="1"/>
</dbReference>
<dbReference type="InterPro" id="IPR050101">
    <property type="entry name" value="CinA"/>
</dbReference>
<dbReference type="EMBL" id="BBZA01000016">
    <property type="protein sequence ID" value="GAP61867.1"/>
    <property type="molecule type" value="Genomic_DNA"/>
</dbReference>
<sequence length="276" mass="30292">MKHIECIAIGNELLLGIVEEKNISWLCKRLTQAGGVVEQGVIVGDVPDDIEAAVRGAILRQAALVITCGGLGPTEDDQTMAILAEALNRPLEEHPEALAMVAERYRALYEAGEVPHPDLTPERRKMARLPRGAIPLRNTVGTAPGMLINIGDRTWVCALPGPPRENRPMVEQELIPRLGEIVPLHAYRERHYEAAVRDESVLAPLLQIVQRQHRDVYVKSRAAAFEAQTTFRLLLATRAPTAEEAEARLDAAEQSLRTILGEHGIALKTYSSHAPA</sequence>
<dbReference type="CDD" id="cd00885">
    <property type="entry name" value="cinA"/>
    <property type="match status" value="1"/>
</dbReference>
<reference evidence="2" key="1">
    <citation type="journal article" date="2015" name="Genome Announc.">
        <title>Draft Genome Sequence of a Heterotrophic Facultative Anaerobic Thermophilic Bacterium, Ardenticatena maritima Strain 110ST.</title>
        <authorList>
            <person name="Kawaichi S."/>
            <person name="Yoshida T."/>
            <person name="Sako Y."/>
            <person name="Nakamura R."/>
        </authorList>
    </citation>
    <scope>NUCLEOTIDE SEQUENCE [LARGE SCALE GENOMIC DNA]</scope>
    <source>
        <strain evidence="2">110S</strain>
    </source>
</reference>
<gene>
    <name evidence="2" type="ORF">ARMA_0290</name>
    <name evidence="3" type="ORF">SE16_04880</name>
</gene>
<feature type="domain" description="MoaB/Mog" evidence="1">
    <location>
        <begin position="5"/>
        <end position="181"/>
    </location>
</feature>
<dbReference type="Pfam" id="PF00994">
    <property type="entry name" value="MoCF_biosynth"/>
    <property type="match status" value="1"/>
</dbReference>
<organism evidence="2 4">
    <name type="scientific">Ardenticatena maritima</name>
    <dbReference type="NCBI Taxonomy" id="872965"/>
    <lineage>
        <taxon>Bacteria</taxon>
        <taxon>Bacillati</taxon>
        <taxon>Chloroflexota</taxon>
        <taxon>Ardenticatenia</taxon>
        <taxon>Ardenticatenales</taxon>
        <taxon>Ardenticatenaceae</taxon>
        <taxon>Ardenticatena</taxon>
    </lineage>
</organism>
<evidence type="ECO:0000313" key="4">
    <source>
        <dbReference type="Proteomes" id="UP000037784"/>
    </source>
</evidence>
<reference evidence="3 5" key="2">
    <citation type="submission" date="2015-07" db="EMBL/GenBank/DDBJ databases">
        <title>Whole genome sequence of Ardenticatena maritima DSM 23922.</title>
        <authorList>
            <person name="Hemp J."/>
            <person name="Ward L.M."/>
            <person name="Pace L.A."/>
            <person name="Fischer W.W."/>
        </authorList>
    </citation>
    <scope>NUCLEOTIDE SEQUENCE [LARGE SCALE GENOMIC DNA]</scope>
    <source>
        <strain evidence="3 5">110S</strain>
    </source>
</reference>
<dbReference type="EMBL" id="LGKN01000003">
    <property type="protein sequence ID" value="KPL89723.1"/>
    <property type="molecule type" value="Genomic_DNA"/>
</dbReference>
<proteinExistence type="predicted"/>
<protein>
    <recommendedName>
        <fullName evidence="1">MoaB/Mog domain-containing protein</fullName>
    </recommendedName>
</protein>
<dbReference type="Gene3D" id="3.40.980.10">
    <property type="entry name" value="MoaB/Mog-like domain"/>
    <property type="match status" value="1"/>
</dbReference>
<evidence type="ECO:0000259" key="1">
    <source>
        <dbReference type="SMART" id="SM00852"/>
    </source>
</evidence>
<dbReference type="Proteomes" id="UP000037784">
    <property type="component" value="Unassembled WGS sequence"/>
</dbReference>
<dbReference type="OrthoDB" id="9801454at2"/>
<dbReference type="SMART" id="SM00852">
    <property type="entry name" value="MoCF_biosynth"/>
    <property type="match status" value="1"/>
</dbReference>
<evidence type="ECO:0000313" key="5">
    <source>
        <dbReference type="Proteomes" id="UP000050502"/>
    </source>
</evidence>
<accession>A0A0M9UBK5</accession>
<dbReference type="AlphaFoldDB" id="A0A0M9UBK5"/>
<evidence type="ECO:0000313" key="3">
    <source>
        <dbReference type="EMBL" id="KPL89723.1"/>
    </source>
</evidence>
<keyword evidence="4" id="KW-1185">Reference proteome</keyword>
<dbReference type="Proteomes" id="UP000050502">
    <property type="component" value="Unassembled WGS sequence"/>
</dbReference>
<reference evidence="4" key="3">
    <citation type="submission" date="2015-08" db="EMBL/GenBank/DDBJ databases">
        <title>Draft Genome Sequence of a Heterotrophic Facultative Anaerobic Bacterium Ardenticatena maritima Strain 110S.</title>
        <authorList>
            <person name="Kawaichi S."/>
            <person name="Yoshida T."/>
            <person name="Sako Y."/>
            <person name="Nakamura R."/>
        </authorList>
    </citation>
    <scope>NUCLEOTIDE SEQUENCE [LARGE SCALE GENOMIC DNA]</scope>
    <source>
        <strain evidence="4">110S</strain>
    </source>
</reference>
<dbReference type="PANTHER" id="PTHR13939">
    <property type="entry name" value="NICOTINAMIDE-NUCLEOTIDE AMIDOHYDROLASE PNCC"/>
    <property type="match status" value="1"/>
</dbReference>
<comment type="caution">
    <text evidence="2">The sequence shown here is derived from an EMBL/GenBank/DDBJ whole genome shotgun (WGS) entry which is preliminary data.</text>
</comment>